<evidence type="ECO:0000313" key="3">
    <source>
        <dbReference type="Proteomes" id="UP000032735"/>
    </source>
</evidence>
<gene>
    <name evidence="2" type="ORF">XPG1_3667</name>
</gene>
<evidence type="ECO:0000256" key="1">
    <source>
        <dbReference type="SAM" id="MobiDB-lite"/>
    </source>
</evidence>
<protein>
    <submittedName>
        <fullName evidence="2">Uncharacterized protein</fullName>
    </submittedName>
</protein>
<feature type="region of interest" description="Disordered" evidence="1">
    <location>
        <begin position="1"/>
        <end position="28"/>
    </location>
</feature>
<dbReference type="OrthoDB" id="6637089at2"/>
<organism evidence="2 3">
    <name type="scientific">Xenorhabdus poinarii G6</name>
    <dbReference type="NCBI Taxonomy" id="1354304"/>
    <lineage>
        <taxon>Bacteria</taxon>
        <taxon>Pseudomonadati</taxon>
        <taxon>Pseudomonadota</taxon>
        <taxon>Gammaproteobacteria</taxon>
        <taxon>Enterobacterales</taxon>
        <taxon>Morganellaceae</taxon>
        <taxon>Xenorhabdus</taxon>
    </lineage>
</organism>
<dbReference type="KEGG" id="xpo:XPG1_3667"/>
<reference evidence="2 3" key="1">
    <citation type="submission" date="2013-07" db="EMBL/GenBank/DDBJ databases">
        <authorList>
            <person name="Genoscope - CEA"/>
        </authorList>
    </citation>
    <scope>NUCLEOTIDE SEQUENCE [LARGE SCALE GENOMIC DNA]</scope>
    <source>
        <strain evidence="2 3">G6</strain>
    </source>
</reference>
<sequence length="141" mass="16139">MLKKQDSKNVKKDGWPDFFPSDLELPPKDSVDAAGTLYRLVRSLPPTEECFWSTHQEQPNRHQKCNTLEKKQAVYGTSVWSSKELLLEAMESLPEALKQRKLASGVVNASMGKMRKTLEEGHITLWLKKNSQIHINFSEVK</sequence>
<feature type="compositionally biased region" description="Basic and acidic residues" evidence="1">
    <location>
        <begin position="1"/>
        <end position="15"/>
    </location>
</feature>
<dbReference type="EMBL" id="FO704551">
    <property type="protein sequence ID" value="CDG23294.1"/>
    <property type="molecule type" value="Genomic_DNA"/>
</dbReference>
<name>A0A068R8I9_9GAMM</name>
<proteinExistence type="predicted"/>
<evidence type="ECO:0000313" key="2">
    <source>
        <dbReference type="EMBL" id="CDG23294.1"/>
    </source>
</evidence>
<keyword evidence="3" id="KW-1185">Reference proteome</keyword>
<dbReference type="RefSeq" id="WP_045960237.1">
    <property type="nucleotide sequence ID" value="NZ_FO704551.1"/>
</dbReference>
<dbReference type="HOGENOM" id="CLU_151798_0_0_6"/>
<dbReference type="Proteomes" id="UP000032735">
    <property type="component" value="Chromosome"/>
</dbReference>
<accession>A0A068R8I9</accession>
<dbReference type="AlphaFoldDB" id="A0A068R8I9"/>